<sequence>MSSSESHGPGVEVVKREKVLSDLMILENQIPFVVLQTLSNILLFPPEVDIPRWIYERALSILGYSPRDFTTIYTPEFKAFHFLELVHLIVGKEKDETKEKERLKERKDVKLALTNGSVEVGKLKLQRCATRLKAAGVIIIKPSETMIEASSPNMAAATRFNLQILNG</sequence>
<name>A0AAN9S8Q6_PSOTE</name>
<dbReference type="Proteomes" id="UP001386955">
    <property type="component" value="Unassembled WGS sequence"/>
</dbReference>
<gene>
    <name evidence="1" type="ORF">VNO78_26007</name>
</gene>
<accession>A0AAN9S8Q6</accession>
<comment type="caution">
    <text evidence="1">The sequence shown here is derived from an EMBL/GenBank/DDBJ whole genome shotgun (WGS) entry which is preliminary data.</text>
</comment>
<dbReference type="Pfam" id="PF03140">
    <property type="entry name" value="DUF247"/>
    <property type="match status" value="1"/>
</dbReference>
<evidence type="ECO:0000313" key="1">
    <source>
        <dbReference type="EMBL" id="KAK7390656.1"/>
    </source>
</evidence>
<reference evidence="1 2" key="1">
    <citation type="submission" date="2024-01" db="EMBL/GenBank/DDBJ databases">
        <title>The genomes of 5 underutilized Papilionoideae crops provide insights into root nodulation and disease resistanc.</title>
        <authorList>
            <person name="Jiang F."/>
        </authorList>
    </citation>
    <scope>NUCLEOTIDE SEQUENCE [LARGE SCALE GENOMIC DNA]</scope>
    <source>
        <strain evidence="1">DUOXIRENSHENG_FW03</strain>
        <tissue evidence="1">Leaves</tissue>
    </source>
</reference>
<organism evidence="1 2">
    <name type="scientific">Psophocarpus tetragonolobus</name>
    <name type="common">Winged bean</name>
    <name type="synonym">Dolichos tetragonolobus</name>
    <dbReference type="NCBI Taxonomy" id="3891"/>
    <lineage>
        <taxon>Eukaryota</taxon>
        <taxon>Viridiplantae</taxon>
        <taxon>Streptophyta</taxon>
        <taxon>Embryophyta</taxon>
        <taxon>Tracheophyta</taxon>
        <taxon>Spermatophyta</taxon>
        <taxon>Magnoliopsida</taxon>
        <taxon>eudicotyledons</taxon>
        <taxon>Gunneridae</taxon>
        <taxon>Pentapetalae</taxon>
        <taxon>rosids</taxon>
        <taxon>fabids</taxon>
        <taxon>Fabales</taxon>
        <taxon>Fabaceae</taxon>
        <taxon>Papilionoideae</taxon>
        <taxon>50 kb inversion clade</taxon>
        <taxon>NPAAA clade</taxon>
        <taxon>indigoferoid/millettioid clade</taxon>
        <taxon>Phaseoleae</taxon>
        <taxon>Psophocarpus</taxon>
    </lineage>
</organism>
<proteinExistence type="predicted"/>
<keyword evidence="2" id="KW-1185">Reference proteome</keyword>
<dbReference type="AlphaFoldDB" id="A0AAN9S8Q6"/>
<protein>
    <submittedName>
        <fullName evidence="1">Uncharacterized protein</fullName>
    </submittedName>
</protein>
<dbReference type="InterPro" id="IPR004158">
    <property type="entry name" value="DUF247_pln"/>
</dbReference>
<dbReference type="EMBL" id="JAYMYS010000006">
    <property type="protein sequence ID" value="KAK7390656.1"/>
    <property type="molecule type" value="Genomic_DNA"/>
</dbReference>
<evidence type="ECO:0000313" key="2">
    <source>
        <dbReference type="Proteomes" id="UP001386955"/>
    </source>
</evidence>